<dbReference type="AlphaFoldDB" id="A0AA96J876"/>
<dbReference type="EMBL" id="CP134879">
    <property type="protein sequence ID" value="WNM24778.1"/>
    <property type="molecule type" value="Genomic_DNA"/>
</dbReference>
<evidence type="ECO:0000256" key="6">
    <source>
        <dbReference type="SAM" id="Phobius"/>
    </source>
</evidence>
<dbReference type="InterPro" id="IPR011701">
    <property type="entry name" value="MFS"/>
</dbReference>
<keyword evidence="4 6" id="KW-0472">Membrane</keyword>
<feature type="transmembrane region" description="Helical" evidence="6">
    <location>
        <begin position="160"/>
        <end position="180"/>
    </location>
</feature>
<feature type="domain" description="Major facilitator superfamily (MFS) profile" evidence="7">
    <location>
        <begin position="28"/>
        <end position="430"/>
    </location>
</feature>
<keyword evidence="9" id="KW-1185">Reference proteome</keyword>
<dbReference type="Gene3D" id="1.20.1250.20">
    <property type="entry name" value="MFS general substrate transporter like domains"/>
    <property type="match status" value="2"/>
</dbReference>
<feature type="transmembrane region" description="Helical" evidence="6">
    <location>
        <begin position="25"/>
        <end position="51"/>
    </location>
</feature>
<feature type="transmembrane region" description="Helical" evidence="6">
    <location>
        <begin position="335"/>
        <end position="358"/>
    </location>
</feature>
<feature type="transmembrane region" description="Helical" evidence="6">
    <location>
        <begin position="277"/>
        <end position="299"/>
    </location>
</feature>
<dbReference type="PROSITE" id="PS50850">
    <property type="entry name" value="MFS"/>
    <property type="match status" value="1"/>
</dbReference>
<feature type="transmembrane region" description="Helical" evidence="6">
    <location>
        <begin position="311"/>
        <end position="329"/>
    </location>
</feature>
<proteinExistence type="predicted"/>
<dbReference type="PROSITE" id="PS00216">
    <property type="entry name" value="SUGAR_TRANSPORT_1"/>
    <property type="match status" value="1"/>
</dbReference>
<evidence type="ECO:0000259" key="7">
    <source>
        <dbReference type="PROSITE" id="PS50850"/>
    </source>
</evidence>
<dbReference type="GO" id="GO:0022857">
    <property type="term" value="F:transmembrane transporter activity"/>
    <property type="evidence" value="ECO:0007669"/>
    <property type="project" value="InterPro"/>
</dbReference>
<evidence type="ECO:0000256" key="5">
    <source>
        <dbReference type="SAM" id="MobiDB-lite"/>
    </source>
</evidence>
<dbReference type="Proteomes" id="UP001304125">
    <property type="component" value="Chromosome"/>
</dbReference>
<dbReference type="PANTHER" id="PTHR23528">
    <property type="match status" value="1"/>
</dbReference>
<feature type="region of interest" description="Disordered" evidence="5">
    <location>
        <begin position="1"/>
        <end position="20"/>
    </location>
</feature>
<dbReference type="GO" id="GO:0005886">
    <property type="term" value="C:plasma membrane"/>
    <property type="evidence" value="ECO:0007669"/>
    <property type="project" value="UniProtKB-SubCell"/>
</dbReference>
<evidence type="ECO:0000313" key="9">
    <source>
        <dbReference type="Proteomes" id="UP001304125"/>
    </source>
</evidence>
<dbReference type="Pfam" id="PF07690">
    <property type="entry name" value="MFS_1"/>
    <property type="match status" value="1"/>
</dbReference>
<dbReference type="SUPFAM" id="SSF103473">
    <property type="entry name" value="MFS general substrate transporter"/>
    <property type="match status" value="1"/>
</dbReference>
<dbReference type="InterPro" id="IPR020846">
    <property type="entry name" value="MFS_dom"/>
</dbReference>
<gene>
    <name evidence="8" type="ORF">RN606_01095</name>
</gene>
<evidence type="ECO:0000256" key="2">
    <source>
        <dbReference type="ARBA" id="ARBA00022692"/>
    </source>
</evidence>
<keyword evidence="3 6" id="KW-1133">Transmembrane helix</keyword>
<evidence type="ECO:0000256" key="1">
    <source>
        <dbReference type="ARBA" id="ARBA00004651"/>
    </source>
</evidence>
<evidence type="ECO:0000313" key="8">
    <source>
        <dbReference type="EMBL" id="WNM24778.1"/>
    </source>
</evidence>
<dbReference type="InterPro" id="IPR005829">
    <property type="entry name" value="Sugar_transporter_CS"/>
</dbReference>
<name>A0AA96J876_9MICO</name>
<feature type="transmembrane region" description="Helical" evidence="6">
    <location>
        <begin position="405"/>
        <end position="424"/>
    </location>
</feature>
<feature type="transmembrane region" description="Helical" evidence="6">
    <location>
        <begin position="248"/>
        <end position="271"/>
    </location>
</feature>
<dbReference type="RefSeq" id="WP_313499030.1">
    <property type="nucleotide sequence ID" value="NZ_CP134879.1"/>
</dbReference>
<sequence>MTMSNVDTTPGEEQKAPTPEFRNPGVGFLISLGLASVLLMSSILSVGILTMPLQATAIDADNATTIISVASLFTGIAALIAFPVMGRLSDRTAGRFGRRRPYLIAGAALLLAGAALVLAATSTATLTAGWVVMGIGQIAAFTALGSSVPDQFSPEKRGPASALFGVAGVAGAVIGLWIGSLFSPNITLMIMAPAALGALALLAFAFVLKDDPLAKEARPEFSVREILGSYWTNPVKHPNFGLAFASRFAVFCAIAAVNAYMAVYLILGLHIDPVDVAGKIFLANLLSGGIAFIIANITGRVSDKVGRRKPFVWASALLFTVGLVMIVMAGSYNDFLVALIVMGVGQGIYLAVDFALITQVLPSKEDSAKDLGIMNLASSLPNILVPAVAPALLAIGATAENPQNFSAFFLAAAVAGALGALLIIPIRGVR</sequence>
<feature type="transmembrane region" description="Helical" evidence="6">
    <location>
        <begin position="186"/>
        <end position="208"/>
    </location>
</feature>
<feature type="transmembrane region" description="Helical" evidence="6">
    <location>
        <begin position="127"/>
        <end position="148"/>
    </location>
</feature>
<feature type="transmembrane region" description="Helical" evidence="6">
    <location>
        <begin position="102"/>
        <end position="121"/>
    </location>
</feature>
<dbReference type="InterPro" id="IPR036259">
    <property type="entry name" value="MFS_trans_sf"/>
</dbReference>
<protein>
    <submittedName>
        <fullName evidence="8">MFS transporter</fullName>
    </submittedName>
</protein>
<comment type="subcellular location">
    <subcellularLocation>
        <location evidence="1">Cell membrane</location>
        <topology evidence="1">Multi-pass membrane protein</topology>
    </subcellularLocation>
</comment>
<evidence type="ECO:0000256" key="4">
    <source>
        <dbReference type="ARBA" id="ARBA00023136"/>
    </source>
</evidence>
<organism evidence="8 9">
    <name type="scientific">Demequina capsici</name>
    <dbReference type="NCBI Taxonomy" id="3075620"/>
    <lineage>
        <taxon>Bacteria</taxon>
        <taxon>Bacillati</taxon>
        <taxon>Actinomycetota</taxon>
        <taxon>Actinomycetes</taxon>
        <taxon>Micrococcales</taxon>
        <taxon>Demequinaceae</taxon>
        <taxon>Demequina</taxon>
    </lineage>
</organism>
<reference evidence="8 9" key="1">
    <citation type="submission" date="2023-09" db="EMBL/GenBank/DDBJ databases">
        <title>Demequina sp. a novel bacteria isolated from Capsicum annuum.</title>
        <authorList>
            <person name="Humaira Z."/>
            <person name="Lee J."/>
            <person name="Cho D."/>
        </authorList>
    </citation>
    <scope>NUCLEOTIDE SEQUENCE [LARGE SCALE GENOMIC DNA]</scope>
    <source>
        <strain evidence="8 9">OYTSA14</strain>
    </source>
</reference>
<keyword evidence="2 6" id="KW-0812">Transmembrane</keyword>
<feature type="transmembrane region" description="Helical" evidence="6">
    <location>
        <begin position="379"/>
        <end position="399"/>
    </location>
</feature>
<feature type="transmembrane region" description="Helical" evidence="6">
    <location>
        <begin position="63"/>
        <end position="82"/>
    </location>
</feature>
<accession>A0AA96J876</accession>
<evidence type="ECO:0000256" key="3">
    <source>
        <dbReference type="ARBA" id="ARBA00022989"/>
    </source>
</evidence>
<dbReference type="PANTHER" id="PTHR23528:SF1">
    <property type="entry name" value="MAJOR FACILITATOR SUPERFAMILY (MFS) PROFILE DOMAIN-CONTAINING PROTEIN"/>
    <property type="match status" value="1"/>
</dbReference>